<dbReference type="EMBL" id="MN740970">
    <property type="protein sequence ID" value="QHU20667.1"/>
    <property type="molecule type" value="Genomic_DNA"/>
</dbReference>
<protein>
    <submittedName>
        <fullName evidence="1">Uncharacterized protein</fullName>
    </submittedName>
</protein>
<dbReference type="AlphaFoldDB" id="A0A6C0KVF1"/>
<organism evidence="1">
    <name type="scientific">viral metagenome</name>
    <dbReference type="NCBI Taxonomy" id="1070528"/>
    <lineage>
        <taxon>unclassified sequences</taxon>
        <taxon>metagenomes</taxon>
        <taxon>organismal metagenomes</taxon>
    </lineage>
</organism>
<evidence type="ECO:0000313" key="1">
    <source>
        <dbReference type="EMBL" id="QHU20667.1"/>
    </source>
</evidence>
<sequence>MGGGGYPLCKGIINFRKKLILFLHGEATPPSPPVLIQGHCQFQKKIDNVF</sequence>
<reference evidence="1" key="1">
    <citation type="journal article" date="2020" name="Nature">
        <title>Giant virus diversity and host interactions through global metagenomics.</title>
        <authorList>
            <person name="Schulz F."/>
            <person name="Roux S."/>
            <person name="Paez-Espino D."/>
            <person name="Jungbluth S."/>
            <person name="Walsh D.A."/>
            <person name="Denef V.J."/>
            <person name="McMahon K.D."/>
            <person name="Konstantinidis K.T."/>
            <person name="Eloe-Fadrosh E.A."/>
            <person name="Kyrpides N.C."/>
            <person name="Woyke T."/>
        </authorList>
    </citation>
    <scope>NUCLEOTIDE SEQUENCE</scope>
    <source>
        <strain evidence="1">GVMAG-S-3300013093-109</strain>
    </source>
</reference>
<name>A0A6C0KVF1_9ZZZZ</name>
<accession>A0A6C0KVF1</accession>
<proteinExistence type="predicted"/>